<dbReference type="InterPro" id="IPR018114">
    <property type="entry name" value="TRYPSIN_HIS"/>
</dbReference>
<comment type="subcellular location">
    <subcellularLocation>
        <location evidence="1">Secreted</location>
        <location evidence="1">Extracellular space</location>
    </subcellularLocation>
</comment>
<feature type="signal peptide" evidence="11">
    <location>
        <begin position="1"/>
        <end position="21"/>
    </location>
</feature>
<evidence type="ECO:0000256" key="4">
    <source>
        <dbReference type="ARBA" id="ARBA00022801"/>
    </source>
</evidence>
<evidence type="ECO:0000256" key="10">
    <source>
        <dbReference type="ARBA" id="ARBA00084094"/>
    </source>
</evidence>
<dbReference type="InterPro" id="IPR001254">
    <property type="entry name" value="Trypsin_dom"/>
</dbReference>
<evidence type="ECO:0000256" key="1">
    <source>
        <dbReference type="ARBA" id="ARBA00004239"/>
    </source>
</evidence>
<dbReference type="InterPro" id="IPR050430">
    <property type="entry name" value="Peptidase_S1"/>
</dbReference>
<feature type="chain" id="PRO_5041987677" description="Peptidase S1 domain-containing protein" evidence="11">
    <location>
        <begin position="22"/>
        <end position="261"/>
    </location>
</feature>
<evidence type="ECO:0000256" key="6">
    <source>
        <dbReference type="ARBA" id="ARBA00023157"/>
    </source>
</evidence>
<dbReference type="InterPro" id="IPR001314">
    <property type="entry name" value="Peptidase_S1A"/>
</dbReference>
<comment type="function">
    <text evidence="9">Fibrinolytic activity; shows preferential cleavage of Arg-Gly bonds in all three fibrinogen chains. Contact with the caterpillars causes severe bleeding, due the anticoagulant effect of the protein.</text>
</comment>
<keyword evidence="11" id="KW-0732">Signal</keyword>
<comment type="caution">
    <text evidence="13">The sequence shown here is derived from an EMBL/GenBank/DDBJ whole genome shotgun (WGS) entry which is preliminary data.</text>
</comment>
<dbReference type="AlphaFoldDB" id="A0AAD7YQK1"/>
<keyword evidence="3" id="KW-0645">Protease</keyword>
<dbReference type="PANTHER" id="PTHR24276:SF91">
    <property type="entry name" value="AT26814P-RELATED"/>
    <property type="match status" value="1"/>
</dbReference>
<evidence type="ECO:0000256" key="2">
    <source>
        <dbReference type="ARBA" id="ARBA00022656"/>
    </source>
</evidence>
<evidence type="ECO:0000259" key="12">
    <source>
        <dbReference type="PROSITE" id="PS50240"/>
    </source>
</evidence>
<keyword evidence="7" id="KW-1199">Hemostasis impairing toxin</keyword>
<keyword evidence="2" id="KW-0800">Toxin</keyword>
<sequence length="261" mass="27334">MNKLTLYLFLFIAFCGKDVLCKRRGHKQGGGKIVGGNETTIEMYPYQAYLLLYDGSDYYQCGGSIVNQNYIVTAAHCLSGINTIYVRIGSTQSNAGGTEYTTSSFSSHPFYNPATSDYDVGVVRVAQGMTLDGTNASAITMVGAGSDVAGGKDVVLTGWGATSEGGPTTETLNVVTVPAVNRTECNRQLGGGVTTRMFCAGVPEGGKDTCQGDSGGPAVVDGLLSGVTSYGYGCARPNSPGVYTRIGNLNVRTYIRLRTGA</sequence>
<dbReference type="GO" id="GO:0090729">
    <property type="term" value="F:toxin activity"/>
    <property type="evidence" value="ECO:0007669"/>
    <property type="project" value="UniProtKB-KW"/>
</dbReference>
<dbReference type="PROSITE" id="PS50240">
    <property type="entry name" value="TRYPSIN_DOM"/>
    <property type="match status" value="1"/>
</dbReference>
<dbReference type="SMART" id="SM00020">
    <property type="entry name" value="Tryp_SPc"/>
    <property type="match status" value="1"/>
</dbReference>
<evidence type="ECO:0000313" key="13">
    <source>
        <dbReference type="EMBL" id="KAJ8725178.1"/>
    </source>
</evidence>
<dbReference type="PRINTS" id="PR00722">
    <property type="entry name" value="CHYMOTRYPSIN"/>
</dbReference>
<evidence type="ECO:0000313" key="14">
    <source>
        <dbReference type="Proteomes" id="UP001231518"/>
    </source>
</evidence>
<dbReference type="FunFam" id="2.40.10.10:FF:000068">
    <property type="entry name" value="transmembrane protease serine 2"/>
    <property type="match status" value="1"/>
</dbReference>
<accession>A0AAD7YQK1</accession>
<dbReference type="GO" id="GO:0004252">
    <property type="term" value="F:serine-type endopeptidase activity"/>
    <property type="evidence" value="ECO:0007669"/>
    <property type="project" value="InterPro"/>
</dbReference>
<name>A0AAD7YQK1_MYTSE</name>
<evidence type="ECO:0000256" key="9">
    <source>
        <dbReference type="ARBA" id="ARBA00055534"/>
    </source>
</evidence>
<evidence type="ECO:0000256" key="8">
    <source>
        <dbReference type="ARBA" id="ARBA00024195"/>
    </source>
</evidence>
<protein>
    <recommendedName>
        <fullName evidence="12">Peptidase S1 domain-containing protein</fullName>
    </recommendedName>
</protein>
<dbReference type="EMBL" id="JARGEI010000010">
    <property type="protein sequence ID" value="KAJ8725178.1"/>
    <property type="molecule type" value="Genomic_DNA"/>
</dbReference>
<feature type="domain" description="Peptidase S1" evidence="12">
    <location>
        <begin position="33"/>
        <end position="260"/>
    </location>
</feature>
<dbReference type="InterPro" id="IPR009003">
    <property type="entry name" value="Peptidase_S1_PA"/>
</dbReference>
<dbReference type="Pfam" id="PF00089">
    <property type="entry name" value="Trypsin"/>
    <property type="match status" value="1"/>
</dbReference>
<keyword evidence="4" id="KW-0378">Hydrolase</keyword>
<reference evidence="13" key="1">
    <citation type="submission" date="2023-03" db="EMBL/GenBank/DDBJ databases">
        <title>Chromosome-level genomes of two armyworms, Mythimna separata and Mythimna loreyi, provide insights into the biosynthesis and reception of sex pheromones.</title>
        <authorList>
            <person name="Zhao H."/>
        </authorList>
    </citation>
    <scope>NUCLEOTIDE SEQUENCE</scope>
    <source>
        <strain evidence="13">BeijingLab</strain>
        <tissue evidence="13">Pupa</tissue>
    </source>
</reference>
<dbReference type="Gene3D" id="2.40.10.10">
    <property type="entry name" value="Trypsin-like serine proteases"/>
    <property type="match status" value="1"/>
</dbReference>
<proteinExistence type="inferred from homology"/>
<evidence type="ECO:0000256" key="5">
    <source>
        <dbReference type="ARBA" id="ARBA00022825"/>
    </source>
</evidence>
<keyword evidence="14" id="KW-1185">Reference proteome</keyword>
<gene>
    <name evidence="13" type="ORF">PYW07_016136</name>
</gene>
<dbReference type="GO" id="GO:0006508">
    <property type="term" value="P:proteolysis"/>
    <property type="evidence" value="ECO:0007669"/>
    <property type="project" value="UniProtKB-KW"/>
</dbReference>
<keyword evidence="5" id="KW-0720">Serine protease</keyword>
<evidence type="ECO:0000256" key="3">
    <source>
        <dbReference type="ARBA" id="ARBA00022670"/>
    </source>
</evidence>
<dbReference type="PANTHER" id="PTHR24276">
    <property type="entry name" value="POLYSERASE-RELATED"/>
    <property type="match status" value="1"/>
</dbReference>
<keyword evidence="10" id="KW-1205">Fibrinolytic toxin</keyword>
<evidence type="ECO:0000256" key="11">
    <source>
        <dbReference type="SAM" id="SignalP"/>
    </source>
</evidence>
<evidence type="ECO:0000256" key="7">
    <source>
        <dbReference type="ARBA" id="ARBA00023240"/>
    </source>
</evidence>
<dbReference type="PROSITE" id="PS00134">
    <property type="entry name" value="TRYPSIN_HIS"/>
    <property type="match status" value="1"/>
</dbReference>
<dbReference type="Proteomes" id="UP001231518">
    <property type="component" value="Chromosome 7"/>
</dbReference>
<dbReference type="GO" id="GO:0005576">
    <property type="term" value="C:extracellular region"/>
    <property type="evidence" value="ECO:0007669"/>
    <property type="project" value="UniProtKB-SubCell"/>
</dbReference>
<organism evidence="13 14">
    <name type="scientific">Mythimna separata</name>
    <name type="common">Oriental armyworm</name>
    <name type="synonym">Pseudaletia separata</name>
    <dbReference type="NCBI Taxonomy" id="271217"/>
    <lineage>
        <taxon>Eukaryota</taxon>
        <taxon>Metazoa</taxon>
        <taxon>Ecdysozoa</taxon>
        <taxon>Arthropoda</taxon>
        <taxon>Hexapoda</taxon>
        <taxon>Insecta</taxon>
        <taxon>Pterygota</taxon>
        <taxon>Neoptera</taxon>
        <taxon>Endopterygota</taxon>
        <taxon>Lepidoptera</taxon>
        <taxon>Glossata</taxon>
        <taxon>Ditrysia</taxon>
        <taxon>Noctuoidea</taxon>
        <taxon>Noctuidae</taxon>
        <taxon>Noctuinae</taxon>
        <taxon>Hadenini</taxon>
        <taxon>Mythimna</taxon>
    </lineage>
</organism>
<dbReference type="FunFam" id="2.40.10.10:FF:000002">
    <property type="entry name" value="Transmembrane protease serine"/>
    <property type="match status" value="1"/>
</dbReference>
<keyword evidence="6" id="KW-1015">Disulfide bond</keyword>
<comment type="similarity">
    <text evidence="8">Belongs to the peptidase S1 family. CLIP subfamily.</text>
</comment>
<dbReference type="SUPFAM" id="SSF50494">
    <property type="entry name" value="Trypsin-like serine proteases"/>
    <property type="match status" value="1"/>
</dbReference>
<dbReference type="CDD" id="cd00190">
    <property type="entry name" value="Tryp_SPc"/>
    <property type="match status" value="1"/>
</dbReference>
<dbReference type="InterPro" id="IPR043504">
    <property type="entry name" value="Peptidase_S1_PA_chymotrypsin"/>
</dbReference>